<name>A0ABN9SHL1_9DINO</name>
<dbReference type="EMBL" id="CAUYUJ010011137">
    <property type="protein sequence ID" value="CAK0831168.1"/>
    <property type="molecule type" value="Genomic_DNA"/>
</dbReference>
<feature type="non-terminal residue" evidence="2">
    <location>
        <position position="800"/>
    </location>
</feature>
<feature type="region of interest" description="Disordered" evidence="1">
    <location>
        <begin position="388"/>
        <end position="419"/>
    </location>
</feature>
<accession>A0ABN9SHL1</accession>
<feature type="compositionally biased region" description="Basic and acidic residues" evidence="1">
    <location>
        <begin position="408"/>
        <end position="419"/>
    </location>
</feature>
<protein>
    <recommendedName>
        <fullName evidence="4">DNA-directed DNA polymerase</fullName>
    </recommendedName>
</protein>
<evidence type="ECO:0000256" key="1">
    <source>
        <dbReference type="SAM" id="MobiDB-lite"/>
    </source>
</evidence>
<evidence type="ECO:0000313" key="2">
    <source>
        <dbReference type="EMBL" id="CAK0831168.1"/>
    </source>
</evidence>
<comment type="caution">
    <text evidence="2">The sequence shown here is derived from an EMBL/GenBank/DDBJ whole genome shotgun (WGS) entry which is preliminary data.</text>
</comment>
<gene>
    <name evidence="2" type="ORF">PCOR1329_LOCUS29575</name>
</gene>
<dbReference type="Proteomes" id="UP001189429">
    <property type="component" value="Unassembled WGS sequence"/>
</dbReference>
<evidence type="ECO:0000313" key="3">
    <source>
        <dbReference type="Proteomes" id="UP001189429"/>
    </source>
</evidence>
<keyword evidence="3" id="KW-1185">Reference proteome</keyword>
<reference evidence="2" key="1">
    <citation type="submission" date="2023-10" db="EMBL/GenBank/DDBJ databases">
        <authorList>
            <person name="Chen Y."/>
            <person name="Shah S."/>
            <person name="Dougan E. K."/>
            <person name="Thang M."/>
            <person name="Chan C."/>
        </authorList>
    </citation>
    <scope>NUCLEOTIDE SEQUENCE [LARGE SCALE GENOMIC DNA]</scope>
</reference>
<evidence type="ECO:0008006" key="4">
    <source>
        <dbReference type="Google" id="ProtNLM"/>
    </source>
</evidence>
<sequence length="800" mass="87669">MAAALVNLGGGWGRYVSQDGQPVVAVEWCGRLTPGLHVGVYYPSDPGFWHERVLLWPASGDAVPRHWYVVTPDSDVYAEGMASGLGWGSRFAILDNTGGNPVIQVSAPASLMYLQREGQEMPLGDVVPLPPAPPAAASEAAVDAADAAGALAGAAPGWPCRVSLETVPGQIARDDEVTLHETALIDDDRAIDVLPSGKRIAVRLTDLPVEPLHDDTGLGDARTLGPLRCDSHGGRHLDYRAGTLELREEALDAFPLKGERSILWLQRYISEHGGTPDGRHTKYLTEEALPADSTAGHLHDDLLGLSMFLSVVYDQVDGSNLACMEVAARCYQLVEETKGSMRTEGLEYYVGRDQGGATRRGIAMAPALARHATDLLAKEVEIAKQRRKFREEQAAKRGGGSNSNNNNKNKDKIKDKHKEKDKTIEALNFMAGYPSVELGTSVTPLRSYVRHMVSWPDVGNRPGLLVDRLTSRDQSLVLPQSVFEEVIKAEQRPLVYMDPGPNNHANASHEFARDGLARECFRVGRRRREDVTVFFVANKDGGLRLALDCPRSNQRLTRPDPAALFSGASFGDFEVDAGESAWFGGLDVKSAFYQHRLPAYLCDYSCLSRVRAGAVGVTHVLGRPVDPWDFVCPQMAVVPMGWSWGLYMVQRAHEYALDVHPSFSSCWRAVDFGPRPSVQDGPARSPYVDNVLLVGTRASDVTERRREASAAFTSQGLAVHCEEGATQDMDMLDVRLTGLPPTAQLTEKWFWRLFYGIQCLVDARRRATSSEIKHLIVHCSFCALVRREALAGFCSVCAFI</sequence>
<proteinExistence type="predicted"/>
<organism evidence="2 3">
    <name type="scientific">Prorocentrum cordatum</name>
    <dbReference type="NCBI Taxonomy" id="2364126"/>
    <lineage>
        <taxon>Eukaryota</taxon>
        <taxon>Sar</taxon>
        <taxon>Alveolata</taxon>
        <taxon>Dinophyceae</taxon>
        <taxon>Prorocentrales</taxon>
        <taxon>Prorocentraceae</taxon>
        <taxon>Prorocentrum</taxon>
    </lineage>
</organism>